<dbReference type="InterPro" id="IPR014710">
    <property type="entry name" value="RmlC-like_jellyroll"/>
</dbReference>
<dbReference type="RefSeq" id="WP_336545485.1">
    <property type="nucleotide sequence ID" value="NZ_JBBBDM010000005.1"/>
</dbReference>
<evidence type="ECO:0000256" key="2">
    <source>
        <dbReference type="ARBA" id="ARBA00023125"/>
    </source>
</evidence>
<dbReference type="SUPFAM" id="SSF46785">
    <property type="entry name" value="Winged helix' DNA-binding domain"/>
    <property type="match status" value="1"/>
</dbReference>
<dbReference type="Pfam" id="PF00027">
    <property type="entry name" value="cNMP_binding"/>
    <property type="match status" value="1"/>
</dbReference>
<dbReference type="SUPFAM" id="SSF51206">
    <property type="entry name" value="cAMP-binding domain-like"/>
    <property type="match status" value="1"/>
</dbReference>
<dbReference type="Gene3D" id="2.60.120.10">
    <property type="entry name" value="Jelly Rolls"/>
    <property type="match status" value="1"/>
</dbReference>
<keyword evidence="3" id="KW-0804">Transcription</keyword>
<comment type="caution">
    <text evidence="5">The sequence shown here is derived from an EMBL/GenBank/DDBJ whole genome shotgun (WGS) entry which is preliminary data.</text>
</comment>
<organism evidence="5 6">
    <name type="scientific">Sphingomonas kyungheensis</name>
    <dbReference type="NCBI Taxonomy" id="1069987"/>
    <lineage>
        <taxon>Bacteria</taxon>
        <taxon>Pseudomonadati</taxon>
        <taxon>Pseudomonadota</taxon>
        <taxon>Alphaproteobacteria</taxon>
        <taxon>Sphingomonadales</taxon>
        <taxon>Sphingomonadaceae</taxon>
        <taxon>Sphingomonas</taxon>
    </lineage>
</organism>
<protein>
    <submittedName>
        <fullName evidence="5">Crp/Fnr family transcriptional regulator</fullName>
    </submittedName>
</protein>
<evidence type="ECO:0000256" key="3">
    <source>
        <dbReference type="ARBA" id="ARBA00023163"/>
    </source>
</evidence>
<dbReference type="Proteomes" id="UP001367771">
    <property type="component" value="Unassembled WGS sequence"/>
</dbReference>
<dbReference type="EMBL" id="JBBBDM010000005">
    <property type="protein sequence ID" value="MEI5687877.1"/>
    <property type="molecule type" value="Genomic_DNA"/>
</dbReference>
<keyword evidence="1" id="KW-0805">Transcription regulation</keyword>
<dbReference type="InterPro" id="IPR000595">
    <property type="entry name" value="cNMP-bd_dom"/>
</dbReference>
<gene>
    <name evidence="5" type="ORF">V8201_12375</name>
</gene>
<accession>A0ABU8H4I3</accession>
<dbReference type="Gene3D" id="1.10.10.10">
    <property type="entry name" value="Winged helix-like DNA-binding domain superfamily/Winged helix DNA-binding domain"/>
    <property type="match status" value="1"/>
</dbReference>
<evidence type="ECO:0000259" key="4">
    <source>
        <dbReference type="PROSITE" id="PS51063"/>
    </source>
</evidence>
<reference evidence="5 6" key="1">
    <citation type="journal article" date="2013" name="Int. J. Syst. Evol. Microbiol.">
        <title>Sphingomonas kyungheensis sp. nov., a bacterium with ginsenoside-converting activity isolated from soil of a ginseng field.</title>
        <authorList>
            <person name="Son H.M."/>
            <person name="Yang J.E."/>
            <person name="Park Y."/>
            <person name="Han C.K."/>
            <person name="Kim S.G."/>
            <person name="Kook M."/>
            <person name="Yi T.H."/>
        </authorList>
    </citation>
    <scope>NUCLEOTIDE SEQUENCE [LARGE SCALE GENOMIC DNA]</scope>
    <source>
        <strain evidence="5 6">LMG 26582</strain>
    </source>
</reference>
<name>A0ABU8H4I3_9SPHN</name>
<sequence>MYPLHRYRALADLTRDEETALVTLGDAPVTRPPGHMIRPEGAPVSGFYLHIRGWITSSIMLRNGARLIQKVHLPGDMLGTPSMVLPHAADTLTMVTEATVAFVPFTRLGAVYTRLPRLAALFTFAAQAERVSLMDTLAVTGRASAREQLARLLLDLHARLLPLGLVVDDGFDLPLTQEAIGDLAGLTAVHVNRKLRDFREEGLIARDGTTIRLLDLPRLRALSPILPRALRFDAAWLPPAI</sequence>
<keyword evidence="6" id="KW-1185">Reference proteome</keyword>
<dbReference type="SMART" id="SM00419">
    <property type="entry name" value="HTH_CRP"/>
    <property type="match status" value="1"/>
</dbReference>
<dbReference type="PROSITE" id="PS51063">
    <property type="entry name" value="HTH_CRP_2"/>
    <property type="match status" value="1"/>
</dbReference>
<dbReference type="InterPro" id="IPR018490">
    <property type="entry name" value="cNMP-bd_dom_sf"/>
</dbReference>
<dbReference type="InterPro" id="IPR036388">
    <property type="entry name" value="WH-like_DNA-bd_sf"/>
</dbReference>
<evidence type="ECO:0000256" key="1">
    <source>
        <dbReference type="ARBA" id="ARBA00023015"/>
    </source>
</evidence>
<dbReference type="InterPro" id="IPR012318">
    <property type="entry name" value="HTH_CRP"/>
</dbReference>
<dbReference type="InterPro" id="IPR036390">
    <property type="entry name" value="WH_DNA-bd_sf"/>
</dbReference>
<dbReference type="Pfam" id="PF13545">
    <property type="entry name" value="HTH_Crp_2"/>
    <property type="match status" value="1"/>
</dbReference>
<keyword evidence="2" id="KW-0238">DNA-binding</keyword>
<feature type="domain" description="HTH crp-type" evidence="4">
    <location>
        <begin position="143"/>
        <end position="217"/>
    </location>
</feature>
<dbReference type="CDD" id="cd00038">
    <property type="entry name" value="CAP_ED"/>
    <property type="match status" value="1"/>
</dbReference>
<evidence type="ECO:0000313" key="6">
    <source>
        <dbReference type="Proteomes" id="UP001367771"/>
    </source>
</evidence>
<evidence type="ECO:0000313" key="5">
    <source>
        <dbReference type="EMBL" id="MEI5687877.1"/>
    </source>
</evidence>
<proteinExistence type="predicted"/>